<protein>
    <recommendedName>
        <fullName evidence="5 6">Large ribosomal subunit protein uL4</fullName>
    </recommendedName>
</protein>
<name>A0AA43XMD9_9CLOT</name>
<evidence type="ECO:0000256" key="2">
    <source>
        <dbReference type="ARBA" id="ARBA00011838"/>
    </source>
</evidence>
<dbReference type="Pfam" id="PF00573">
    <property type="entry name" value="Ribosomal_L4"/>
    <property type="match status" value="1"/>
</dbReference>
<feature type="region of interest" description="Disordered" evidence="7">
    <location>
        <begin position="55"/>
        <end position="74"/>
    </location>
</feature>
<evidence type="ECO:0000256" key="5">
    <source>
        <dbReference type="ARBA" id="ARBA00035244"/>
    </source>
</evidence>
<keyword evidence="9" id="KW-1185">Reference proteome</keyword>
<evidence type="ECO:0000313" key="8">
    <source>
        <dbReference type="EMBL" id="NBG89014.1"/>
    </source>
</evidence>
<dbReference type="RefSeq" id="WP_160722248.1">
    <property type="nucleotide sequence ID" value="NZ_SUMG01000015.1"/>
</dbReference>
<sequence>MPKAAVYNVSGEQVNEMELKDSVFGVKINEHAMHQVVKNQLANKRQGTKSTLTRAEVRGGGRKPWRQKGTGRARHGTIRSPIWVGGGVAFAPKSRDFSYTLPKKLKRIAMKSALSSKVASEQIRVLEELKLDAPKTKEMANILKSLDAGKKALIVITDNDEAIVRSAKNIPGVQTASVNTLNVYDILKYDHFIITKDAVERVEEVYA</sequence>
<dbReference type="GO" id="GO:0006412">
    <property type="term" value="P:translation"/>
    <property type="evidence" value="ECO:0007669"/>
    <property type="project" value="UniProtKB-UniRule"/>
</dbReference>
<dbReference type="Gene3D" id="3.40.1370.10">
    <property type="match status" value="1"/>
</dbReference>
<keyword evidence="3 6" id="KW-0689">Ribosomal protein</keyword>
<comment type="subunit">
    <text evidence="2 6">Part of the 50S ribosomal subunit.</text>
</comment>
<dbReference type="InterPro" id="IPR002136">
    <property type="entry name" value="Ribosomal_uL4"/>
</dbReference>
<dbReference type="PANTHER" id="PTHR10746">
    <property type="entry name" value="50S RIBOSOMAL PROTEIN L4"/>
    <property type="match status" value="1"/>
</dbReference>
<organism evidence="8 9">
    <name type="scientific">Isachenkonia alkalipeptolytica</name>
    <dbReference type="NCBI Taxonomy" id="2565777"/>
    <lineage>
        <taxon>Bacteria</taxon>
        <taxon>Bacillati</taxon>
        <taxon>Bacillota</taxon>
        <taxon>Clostridia</taxon>
        <taxon>Eubacteriales</taxon>
        <taxon>Clostridiaceae</taxon>
        <taxon>Isachenkonia</taxon>
    </lineage>
</organism>
<dbReference type="GO" id="GO:0005840">
    <property type="term" value="C:ribosome"/>
    <property type="evidence" value="ECO:0007669"/>
    <property type="project" value="UniProtKB-KW"/>
</dbReference>
<keyword evidence="4 6" id="KW-0687">Ribonucleoprotein</keyword>
<dbReference type="Proteomes" id="UP000449710">
    <property type="component" value="Unassembled WGS sequence"/>
</dbReference>
<evidence type="ECO:0000256" key="3">
    <source>
        <dbReference type="ARBA" id="ARBA00022980"/>
    </source>
</evidence>
<dbReference type="SUPFAM" id="SSF52166">
    <property type="entry name" value="Ribosomal protein L4"/>
    <property type="match status" value="1"/>
</dbReference>
<proteinExistence type="inferred from homology"/>
<dbReference type="GO" id="GO:0003735">
    <property type="term" value="F:structural constituent of ribosome"/>
    <property type="evidence" value="ECO:0007669"/>
    <property type="project" value="InterPro"/>
</dbReference>
<dbReference type="EMBL" id="SUMG01000015">
    <property type="protein sequence ID" value="NBG89014.1"/>
    <property type="molecule type" value="Genomic_DNA"/>
</dbReference>
<comment type="similarity">
    <text evidence="1 6">Belongs to the universal ribosomal protein uL4 family.</text>
</comment>
<keyword evidence="6" id="KW-0694">RNA-binding</keyword>
<dbReference type="GO" id="GO:0019843">
    <property type="term" value="F:rRNA binding"/>
    <property type="evidence" value="ECO:0007669"/>
    <property type="project" value="UniProtKB-UniRule"/>
</dbReference>
<gene>
    <name evidence="6 8" type="primary">rplD</name>
    <name evidence="8" type="ORF">ISALK_10985</name>
</gene>
<reference evidence="8 9" key="1">
    <citation type="submission" date="2019-04" db="EMBL/GenBank/DDBJ databases">
        <title>Isachenkonia alkalipeptolytica gen. nov. sp. nov. a new anaerobic, alkiliphilic organothrophic bacterium capable to reduce synthesized ferrihydrite isolated from a soda lake.</title>
        <authorList>
            <person name="Toshchakov S.V."/>
            <person name="Zavarzina D.G."/>
            <person name="Zhilina T.N."/>
            <person name="Kostrikina N.A."/>
            <person name="Kublanov I.V."/>
        </authorList>
    </citation>
    <scope>NUCLEOTIDE SEQUENCE [LARGE SCALE GENOMIC DNA]</scope>
    <source>
        <strain evidence="8 9">Z-1701</strain>
    </source>
</reference>
<feature type="compositionally biased region" description="Basic residues" evidence="7">
    <location>
        <begin position="60"/>
        <end position="74"/>
    </location>
</feature>
<dbReference type="HAMAP" id="MF_01328_B">
    <property type="entry name" value="Ribosomal_uL4_B"/>
    <property type="match status" value="1"/>
</dbReference>
<dbReference type="InterPro" id="IPR013005">
    <property type="entry name" value="Ribosomal_uL4-like"/>
</dbReference>
<dbReference type="GO" id="GO:1990904">
    <property type="term" value="C:ribonucleoprotein complex"/>
    <property type="evidence" value="ECO:0007669"/>
    <property type="project" value="UniProtKB-KW"/>
</dbReference>
<dbReference type="PANTHER" id="PTHR10746:SF6">
    <property type="entry name" value="LARGE RIBOSOMAL SUBUNIT PROTEIN UL4M"/>
    <property type="match status" value="1"/>
</dbReference>
<dbReference type="InterPro" id="IPR023574">
    <property type="entry name" value="Ribosomal_uL4_dom_sf"/>
</dbReference>
<evidence type="ECO:0000256" key="7">
    <source>
        <dbReference type="SAM" id="MobiDB-lite"/>
    </source>
</evidence>
<evidence type="ECO:0000256" key="1">
    <source>
        <dbReference type="ARBA" id="ARBA00010528"/>
    </source>
</evidence>
<evidence type="ECO:0000313" key="9">
    <source>
        <dbReference type="Proteomes" id="UP000449710"/>
    </source>
</evidence>
<comment type="function">
    <text evidence="6">One of the primary rRNA binding proteins, this protein initially binds near the 5'-end of the 23S rRNA. It is important during the early stages of 50S assembly. It makes multiple contacts with different domains of the 23S rRNA in the assembled 50S subunit and ribosome.</text>
</comment>
<evidence type="ECO:0000256" key="6">
    <source>
        <dbReference type="HAMAP-Rule" id="MF_01328"/>
    </source>
</evidence>
<accession>A0AA43XMD9</accession>
<dbReference type="NCBIfam" id="TIGR03953">
    <property type="entry name" value="rplD_bact"/>
    <property type="match status" value="1"/>
</dbReference>
<keyword evidence="6" id="KW-0699">rRNA-binding</keyword>
<dbReference type="AlphaFoldDB" id="A0AA43XMD9"/>
<comment type="function">
    <text evidence="6">Forms part of the polypeptide exit tunnel.</text>
</comment>
<comment type="caution">
    <text evidence="8">The sequence shown here is derived from an EMBL/GenBank/DDBJ whole genome shotgun (WGS) entry which is preliminary data.</text>
</comment>
<evidence type="ECO:0000256" key="4">
    <source>
        <dbReference type="ARBA" id="ARBA00023274"/>
    </source>
</evidence>